<reference evidence="1" key="1">
    <citation type="submission" date="2019-08" db="EMBL/GenBank/DDBJ databases">
        <authorList>
            <person name="Kucharzyk K."/>
            <person name="Murdoch R.W."/>
            <person name="Higgins S."/>
            <person name="Loffler F."/>
        </authorList>
    </citation>
    <scope>NUCLEOTIDE SEQUENCE</scope>
</reference>
<dbReference type="AlphaFoldDB" id="A0A645B2U8"/>
<evidence type="ECO:0000313" key="1">
    <source>
        <dbReference type="EMBL" id="MPM59717.1"/>
    </source>
</evidence>
<proteinExistence type="predicted"/>
<sequence length="131" mass="14383">MLRQQAEAVRALAHHHEAPLQCAQIAGPQQIGQGRAHQGQRNVVHPVVMHKTLAQAAHGERQAVLPFLLATPHETIDPERLQQPLDGGAVHAAGLRQRRRGCHATGCAIERLQHSQAARQTAHFLVVMVRK</sequence>
<protein>
    <submittedName>
        <fullName evidence="1">Uncharacterized protein</fullName>
    </submittedName>
</protein>
<dbReference type="EMBL" id="VSSQ01017425">
    <property type="protein sequence ID" value="MPM59717.1"/>
    <property type="molecule type" value="Genomic_DNA"/>
</dbReference>
<accession>A0A645B2U8</accession>
<name>A0A645B2U8_9ZZZZ</name>
<gene>
    <name evidence="1" type="ORF">SDC9_106563</name>
</gene>
<organism evidence="1">
    <name type="scientific">bioreactor metagenome</name>
    <dbReference type="NCBI Taxonomy" id="1076179"/>
    <lineage>
        <taxon>unclassified sequences</taxon>
        <taxon>metagenomes</taxon>
        <taxon>ecological metagenomes</taxon>
    </lineage>
</organism>
<comment type="caution">
    <text evidence="1">The sequence shown here is derived from an EMBL/GenBank/DDBJ whole genome shotgun (WGS) entry which is preliminary data.</text>
</comment>